<dbReference type="AlphaFoldDB" id="A0A9D4N2S8"/>
<dbReference type="Proteomes" id="UP000828390">
    <property type="component" value="Unassembled WGS sequence"/>
</dbReference>
<keyword evidence="2" id="KW-1185">Reference proteome</keyword>
<evidence type="ECO:0000313" key="1">
    <source>
        <dbReference type="EMBL" id="KAH3886838.1"/>
    </source>
</evidence>
<reference evidence="1" key="2">
    <citation type="submission" date="2020-11" db="EMBL/GenBank/DDBJ databases">
        <authorList>
            <person name="McCartney M.A."/>
            <person name="Auch B."/>
            <person name="Kono T."/>
            <person name="Mallez S."/>
            <person name="Becker A."/>
            <person name="Gohl D.M."/>
            <person name="Silverstein K.A.T."/>
            <person name="Koren S."/>
            <person name="Bechman K.B."/>
            <person name="Herman A."/>
            <person name="Abrahante J.E."/>
            <person name="Garbe J."/>
        </authorList>
    </citation>
    <scope>NUCLEOTIDE SEQUENCE</scope>
    <source>
        <strain evidence="1">Duluth1</strain>
        <tissue evidence="1">Whole animal</tissue>
    </source>
</reference>
<comment type="caution">
    <text evidence="1">The sequence shown here is derived from an EMBL/GenBank/DDBJ whole genome shotgun (WGS) entry which is preliminary data.</text>
</comment>
<reference evidence="1" key="1">
    <citation type="journal article" date="2019" name="bioRxiv">
        <title>The Genome of the Zebra Mussel, Dreissena polymorpha: A Resource for Invasive Species Research.</title>
        <authorList>
            <person name="McCartney M.A."/>
            <person name="Auch B."/>
            <person name="Kono T."/>
            <person name="Mallez S."/>
            <person name="Zhang Y."/>
            <person name="Obille A."/>
            <person name="Becker A."/>
            <person name="Abrahante J.E."/>
            <person name="Garbe J."/>
            <person name="Badalamenti J.P."/>
            <person name="Herman A."/>
            <person name="Mangelson H."/>
            <person name="Liachko I."/>
            <person name="Sullivan S."/>
            <person name="Sone E.D."/>
            <person name="Koren S."/>
            <person name="Silverstein K.A.T."/>
            <person name="Beckman K.B."/>
            <person name="Gohl D.M."/>
        </authorList>
    </citation>
    <scope>NUCLEOTIDE SEQUENCE</scope>
    <source>
        <strain evidence="1">Duluth1</strain>
        <tissue evidence="1">Whole animal</tissue>
    </source>
</reference>
<proteinExistence type="predicted"/>
<name>A0A9D4N2S8_DREPO</name>
<dbReference type="EMBL" id="JAIWYP010000001">
    <property type="protein sequence ID" value="KAH3886838.1"/>
    <property type="molecule type" value="Genomic_DNA"/>
</dbReference>
<evidence type="ECO:0000313" key="2">
    <source>
        <dbReference type="Proteomes" id="UP000828390"/>
    </source>
</evidence>
<accession>A0A9D4N2S8</accession>
<gene>
    <name evidence="1" type="ORF">DPMN_010851</name>
</gene>
<protein>
    <submittedName>
        <fullName evidence="1">Uncharacterized protein</fullName>
    </submittedName>
</protein>
<organism evidence="1 2">
    <name type="scientific">Dreissena polymorpha</name>
    <name type="common">Zebra mussel</name>
    <name type="synonym">Mytilus polymorpha</name>
    <dbReference type="NCBI Taxonomy" id="45954"/>
    <lineage>
        <taxon>Eukaryota</taxon>
        <taxon>Metazoa</taxon>
        <taxon>Spiralia</taxon>
        <taxon>Lophotrochozoa</taxon>
        <taxon>Mollusca</taxon>
        <taxon>Bivalvia</taxon>
        <taxon>Autobranchia</taxon>
        <taxon>Heteroconchia</taxon>
        <taxon>Euheterodonta</taxon>
        <taxon>Imparidentia</taxon>
        <taxon>Neoheterodontei</taxon>
        <taxon>Myida</taxon>
        <taxon>Dreissenoidea</taxon>
        <taxon>Dreissenidae</taxon>
        <taxon>Dreissena</taxon>
    </lineage>
</organism>
<sequence length="73" mass="8297">MRHARLSCLKLTSLVATQKRIKYTHIIDKPCTLTNDSFSLDMSGGDEKRIASRSLQGNIADMFMQVLSNFLMF</sequence>